<protein>
    <submittedName>
        <fullName evidence="2">Uncharacterized protein</fullName>
    </submittedName>
</protein>
<gene>
    <name evidence="2" type="ORF">GSLYS_00012907001</name>
</gene>
<proteinExistence type="predicted"/>
<feature type="region of interest" description="Disordered" evidence="1">
    <location>
        <begin position="1"/>
        <end position="69"/>
    </location>
</feature>
<dbReference type="EMBL" id="CAXITT010000325">
    <property type="protein sequence ID" value="CAL1539086.1"/>
    <property type="molecule type" value="Genomic_DNA"/>
</dbReference>
<reference evidence="2 3" key="1">
    <citation type="submission" date="2024-04" db="EMBL/GenBank/DDBJ databases">
        <authorList>
            <consortium name="Genoscope - CEA"/>
            <person name="William W."/>
        </authorList>
    </citation>
    <scope>NUCLEOTIDE SEQUENCE [LARGE SCALE GENOMIC DNA]</scope>
</reference>
<keyword evidence="3" id="KW-1185">Reference proteome</keyword>
<sequence>MFSNSPTILTKFYGPESASSLTVADKAGVQQQRPTSEKDKQREDVPSVQEDSAPVTSSNGMNSWKERWMHQRKAREEAWNKYFEHEHTGPVTAAQDGGDSVSGVGPERFHPRSRCHPWMAQRCQLWSSCYSHENRPIFREFDFA</sequence>
<dbReference type="AlphaFoldDB" id="A0AAV2HZC9"/>
<feature type="compositionally biased region" description="Basic and acidic residues" evidence="1">
    <location>
        <begin position="35"/>
        <end position="45"/>
    </location>
</feature>
<evidence type="ECO:0000256" key="1">
    <source>
        <dbReference type="SAM" id="MobiDB-lite"/>
    </source>
</evidence>
<evidence type="ECO:0000313" key="2">
    <source>
        <dbReference type="EMBL" id="CAL1539086.1"/>
    </source>
</evidence>
<organism evidence="2 3">
    <name type="scientific">Lymnaea stagnalis</name>
    <name type="common">Great pond snail</name>
    <name type="synonym">Helix stagnalis</name>
    <dbReference type="NCBI Taxonomy" id="6523"/>
    <lineage>
        <taxon>Eukaryota</taxon>
        <taxon>Metazoa</taxon>
        <taxon>Spiralia</taxon>
        <taxon>Lophotrochozoa</taxon>
        <taxon>Mollusca</taxon>
        <taxon>Gastropoda</taxon>
        <taxon>Heterobranchia</taxon>
        <taxon>Euthyneura</taxon>
        <taxon>Panpulmonata</taxon>
        <taxon>Hygrophila</taxon>
        <taxon>Lymnaeoidea</taxon>
        <taxon>Lymnaeidae</taxon>
        <taxon>Lymnaea</taxon>
    </lineage>
</organism>
<comment type="caution">
    <text evidence="2">The sequence shown here is derived from an EMBL/GenBank/DDBJ whole genome shotgun (WGS) entry which is preliminary data.</text>
</comment>
<dbReference type="Proteomes" id="UP001497497">
    <property type="component" value="Unassembled WGS sequence"/>
</dbReference>
<accession>A0AAV2HZC9</accession>
<name>A0AAV2HZC9_LYMST</name>
<evidence type="ECO:0000313" key="3">
    <source>
        <dbReference type="Proteomes" id="UP001497497"/>
    </source>
</evidence>